<feature type="compositionally biased region" description="Basic and acidic residues" evidence="1">
    <location>
        <begin position="343"/>
        <end position="354"/>
    </location>
</feature>
<dbReference type="Proteomes" id="UP000480548">
    <property type="component" value="Unassembled WGS sequence"/>
</dbReference>
<name>A0A7C8NYM7_ORBOL</name>
<comment type="caution">
    <text evidence="2">The sequence shown here is derived from an EMBL/GenBank/DDBJ whole genome shotgun (WGS) entry which is preliminary data.</text>
</comment>
<organism evidence="2 3">
    <name type="scientific">Orbilia oligospora</name>
    <name type="common">Nematode-trapping fungus</name>
    <name type="synonym">Arthrobotrys oligospora</name>
    <dbReference type="NCBI Taxonomy" id="2813651"/>
    <lineage>
        <taxon>Eukaryota</taxon>
        <taxon>Fungi</taxon>
        <taxon>Dikarya</taxon>
        <taxon>Ascomycota</taxon>
        <taxon>Pezizomycotina</taxon>
        <taxon>Orbiliomycetes</taxon>
        <taxon>Orbiliales</taxon>
        <taxon>Orbiliaceae</taxon>
        <taxon>Orbilia</taxon>
    </lineage>
</organism>
<sequence length="422" mass="48468">MAEHSKIDKMPSTVKIDSITESPIDDKIPSSPPLDDEANITPWSEVCRLVERKKKTRMPKVLTPFAPPTIEQVEETPNAMDEYVFSPRPKVVKRRREASEYTLQWVNNQGFNGSEQPLVQFAHTMAIEEEGGTPKRRKYNEATIKFEAFDQEDEAGGDEQSGGEEELEENSQDEGDEQILEEEYEDKDENEEEIEGEYNEYQDGDDEYDEATDDNDDEDNGESPEVLAEIKQQGVEEEALSESSVISNWSDLTEDERLHWLFKGKGISEKYKRDNFARRQGQKDGWLRRTKKFYRPERREELYLRSPCLNRGPKSSGNYRDQDADWGSSDQELVFVPTPPRQESPEKGLPKGAEEQGEGASETESVPEFILNIARGNAGGDASPKKQETDNEDNWSFVHKITSVDEKAEWKYEIKVFRNNKE</sequence>
<evidence type="ECO:0000313" key="2">
    <source>
        <dbReference type="EMBL" id="KAF3141285.1"/>
    </source>
</evidence>
<dbReference type="EMBL" id="WIQZ01000014">
    <property type="protein sequence ID" value="KAF3141285.1"/>
    <property type="molecule type" value="Genomic_DNA"/>
</dbReference>
<feature type="region of interest" description="Disordered" evidence="1">
    <location>
        <begin position="304"/>
        <end position="394"/>
    </location>
</feature>
<reference evidence="2 3" key="1">
    <citation type="submission" date="2019-06" db="EMBL/GenBank/DDBJ databases">
        <authorList>
            <person name="Palmer J.M."/>
        </authorList>
    </citation>
    <scope>NUCLEOTIDE SEQUENCE [LARGE SCALE GENOMIC DNA]</scope>
    <source>
        <strain evidence="2 3">TWF703</strain>
    </source>
</reference>
<evidence type="ECO:0000313" key="3">
    <source>
        <dbReference type="Proteomes" id="UP000480548"/>
    </source>
</evidence>
<accession>A0A7C8NYM7</accession>
<feature type="region of interest" description="Disordered" evidence="1">
    <location>
        <begin position="126"/>
        <end position="224"/>
    </location>
</feature>
<feature type="region of interest" description="Disordered" evidence="1">
    <location>
        <begin position="1"/>
        <end position="39"/>
    </location>
</feature>
<feature type="compositionally biased region" description="Acidic residues" evidence="1">
    <location>
        <begin position="149"/>
        <end position="222"/>
    </location>
</feature>
<proteinExistence type="predicted"/>
<protein>
    <submittedName>
        <fullName evidence="2">Uncharacterized protein</fullName>
    </submittedName>
</protein>
<evidence type="ECO:0000256" key="1">
    <source>
        <dbReference type="SAM" id="MobiDB-lite"/>
    </source>
</evidence>
<gene>
    <name evidence="2" type="ORF">TWF703_002080</name>
</gene>
<dbReference type="AlphaFoldDB" id="A0A7C8NYM7"/>